<reference evidence="2" key="1">
    <citation type="submission" date="2023-10" db="EMBL/GenBank/DDBJ databases">
        <title>Genome assemblies of two species of porcelain crab, Petrolisthes cinctipes and Petrolisthes manimaculis (Anomura: Porcellanidae).</title>
        <authorList>
            <person name="Angst P."/>
        </authorList>
    </citation>
    <scope>NUCLEOTIDE SEQUENCE</scope>
    <source>
        <strain evidence="2">PB745_01</strain>
        <tissue evidence="2">Gill</tissue>
    </source>
</reference>
<organism evidence="2 3">
    <name type="scientific">Petrolisthes cinctipes</name>
    <name type="common">Flat porcelain crab</name>
    <dbReference type="NCBI Taxonomy" id="88211"/>
    <lineage>
        <taxon>Eukaryota</taxon>
        <taxon>Metazoa</taxon>
        <taxon>Ecdysozoa</taxon>
        <taxon>Arthropoda</taxon>
        <taxon>Crustacea</taxon>
        <taxon>Multicrustacea</taxon>
        <taxon>Malacostraca</taxon>
        <taxon>Eumalacostraca</taxon>
        <taxon>Eucarida</taxon>
        <taxon>Decapoda</taxon>
        <taxon>Pleocyemata</taxon>
        <taxon>Anomura</taxon>
        <taxon>Galatheoidea</taxon>
        <taxon>Porcellanidae</taxon>
        <taxon>Petrolisthes</taxon>
    </lineage>
</organism>
<dbReference type="AlphaFoldDB" id="A0AAE1L1D4"/>
<accession>A0AAE1L1D4</accession>
<sequence>METTTPGCTERTPHSGQTVHWALLLKPKTAHMGFNTVGRRHTGAATQTHCTPGRNTVSSRPSSSSSSFTTAHVHYNEVLHVLQVPKLTYATNTSSTCLVISSSRTHNAILYVLRISKQHNVTTTTLLPTPRAPAVPPSTSRHVSTYTPHELQIVLLCSPPRHYSNHGLDPDSIYDIPYG</sequence>
<proteinExistence type="predicted"/>
<feature type="compositionally biased region" description="Polar residues" evidence="1">
    <location>
        <begin position="44"/>
        <end position="57"/>
    </location>
</feature>
<evidence type="ECO:0000256" key="1">
    <source>
        <dbReference type="SAM" id="MobiDB-lite"/>
    </source>
</evidence>
<dbReference type="EMBL" id="JAWQEG010000237">
    <property type="protein sequence ID" value="KAK3892956.1"/>
    <property type="molecule type" value="Genomic_DNA"/>
</dbReference>
<protein>
    <submittedName>
        <fullName evidence="2">Uncharacterized protein</fullName>
    </submittedName>
</protein>
<gene>
    <name evidence="2" type="ORF">Pcinc_003135</name>
</gene>
<name>A0AAE1L1D4_PETCI</name>
<keyword evidence="3" id="KW-1185">Reference proteome</keyword>
<comment type="caution">
    <text evidence="2">The sequence shown here is derived from an EMBL/GenBank/DDBJ whole genome shotgun (WGS) entry which is preliminary data.</text>
</comment>
<dbReference type="Proteomes" id="UP001286313">
    <property type="component" value="Unassembled WGS sequence"/>
</dbReference>
<evidence type="ECO:0000313" key="2">
    <source>
        <dbReference type="EMBL" id="KAK3892956.1"/>
    </source>
</evidence>
<evidence type="ECO:0000313" key="3">
    <source>
        <dbReference type="Proteomes" id="UP001286313"/>
    </source>
</evidence>
<feature type="region of interest" description="Disordered" evidence="1">
    <location>
        <begin position="43"/>
        <end position="65"/>
    </location>
</feature>